<name>A0A2H0BW23_9BACT</name>
<gene>
    <name evidence="1" type="ORF">COW99_02030</name>
</gene>
<reference evidence="1 2" key="1">
    <citation type="submission" date="2017-09" db="EMBL/GenBank/DDBJ databases">
        <title>Depth-based differentiation of microbial function through sediment-hosted aquifers and enrichment of novel symbionts in the deep terrestrial subsurface.</title>
        <authorList>
            <person name="Probst A.J."/>
            <person name="Ladd B."/>
            <person name="Jarett J.K."/>
            <person name="Geller-Mcgrath D.E."/>
            <person name="Sieber C.M."/>
            <person name="Emerson J.B."/>
            <person name="Anantharaman K."/>
            <person name="Thomas B.C."/>
            <person name="Malmstrom R."/>
            <person name="Stieglmeier M."/>
            <person name="Klingl A."/>
            <person name="Woyke T."/>
            <person name="Ryan C.M."/>
            <person name="Banfield J.F."/>
        </authorList>
    </citation>
    <scope>NUCLEOTIDE SEQUENCE [LARGE SCALE GENOMIC DNA]</scope>
    <source>
        <strain evidence="1">CG22_combo_CG10-13_8_21_14_all_38_20</strain>
    </source>
</reference>
<sequence length="88" mass="10194">MNKEKLIETLRRAGSVHGDYETNILNSVYDNNWPVWYAAYVVGALGMETIKPAKLTKLLIEAYEKHQKQNLDADWPTFYADYIINNLT</sequence>
<comment type="caution">
    <text evidence="1">The sequence shown here is derived from an EMBL/GenBank/DDBJ whole genome shotgun (WGS) entry which is preliminary data.</text>
</comment>
<dbReference type="AlphaFoldDB" id="A0A2H0BW23"/>
<evidence type="ECO:0000313" key="1">
    <source>
        <dbReference type="EMBL" id="PIP61831.1"/>
    </source>
</evidence>
<evidence type="ECO:0000313" key="2">
    <source>
        <dbReference type="Proteomes" id="UP000231246"/>
    </source>
</evidence>
<proteinExistence type="predicted"/>
<protein>
    <submittedName>
        <fullName evidence="1">Uncharacterized protein</fullName>
    </submittedName>
</protein>
<dbReference type="Proteomes" id="UP000231246">
    <property type="component" value="Unassembled WGS sequence"/>
</dbReference>
<organism evidence="1 2">
    <name type="scientific">Candidatus Roizmanbacteria bacterium CG22_combo_CG10-13_8_21_14_all_38_20</name>
    <dbReference type="NCBI Taxonomy" id="1974862"/>
    <lineage>
        <taxon>Bacteria</taxon>
        <taxon>Candidatus Roizmaniibacteriota</taxon>
    </lineage>
</organism>
<accession>A0A2H0BW23</accession>
<dbReference type="EMBL" id="PCTA01000014">
    <property type="protein sequence ID" value="PIP61831.1"/>
    <property type="molecule type" value="Genomic_DNA"/>
</dbReference>